<evidence type="ECO:0000313" key="1">
    <source>
        <dbReference type="EMBL" id="GKV53429.1"/>
    </source>
</evidence>
<dbReference type="AlphaFoldDB" id="A0AAV5MWT1"/>
<dbReference type="Proteomes" id="UP001054252">
    <property type="component" value="Unassembled WGS sequence"/>
</dbReference>
<gene>
    <name evidence="1" type="ORF">SLEP1_g59956</name>
</gene>
<protein>
    <submittedName>
        <fullName evidence="1">Uncharacterized protein</fullName>
    </submittedName>
</protein>
<reference evidence="1 2" key="1">
    <citation type="journal article" date="2021" name="Commun. Biol.">
        <title>The genome of Shorea leprosula (Dipterocarpaceae) highlights the ecological relevance of drought in aseasonal tropical rainforests.</title>
        <authorList>
            <person name="Ng K.K.S."/>
            <person name="Kobayashi M.J."/>
            <person name="Fawcett J.A."/>
            <person name="Hatakeyama M."/>
            <person name="Paape T."/>
            <person name="Ng C.H."/>
            <person name="Ang C.C."/>
            <person name="Tnah L.H."/>
            <person name="Lee C.T."/>
            <person name="Nishiyama T."/>
            <person name="Sese J."/>
            <person name="O'Brien M.J."/>
            <person name="Copetti D."/>
            <person name="Mohd Noor M.I."/>
            <person name="Ong R.C."/>
            <person name="Putra M."/>
            <person name="Sireger I.Z."/>
            <person name="Indrioko S."/>
            <person name="Kosugi Y."/>
            <person name="Izuno A."/>
            <person name="Isagi Y."/>
            <person name="Lee S.L."/>
            <person name="Shimizu K.K."/>
        </authorList>
    </citation>
    <scope>NUCLEOTIDE SEQUENCE [LARGE SCALE GENOMIC DNA]</scope>
    <source>
        <strain evidence="1">214</strain>
    </source>
</reference>
<keyword evidence="2" id="KW-1185">Reference proteome</keyword>
<evidence type="ECO:0000313" key="2">
    <source>
        <dbReference type="Proteomes" id="UP001054252"/>
    </source>
</evidence>
<name>A0AAV5MWT1_9ROSI</name>
<sequence>HERKLEFIESTWVVGVPPQPEQAAVERHFL</sequence>
<comment type="caution">
    <text evidence="1">The sequence shown here is derived from an EMBL/GenBank/DDBJ whole genome shotgun (WGS) entry which is preliminary data.</text>
</comment>
<accession>A0AAV5MWT1</accession>
<proteinExistence type="predicted"/>
<feature type="non-terminal residue" evidence="1">
    <location>
        <position position="1"/>
    </location>
</feature>
<organism evidence="1 2">
    <name type="scientific">Rubroshorea leprosula</name>
    <dbReference type="NCBI Taxonomy" id="152421"/>
    <lineage>
        <taxon>Eukaryota</taxon>
        <taxon>Viridiplantae</taxon>
        <taxon>Streptophyta</taxon>
        <taxon>Embryophyta</taxon>
        <taxon>Tracheophyta</taxon>
        <taxon>Spermatophyta</taxon>
        <taxon>Magnoliopsida</taxon>
        <taxon>eudicotyledons</taxon>
        <taxon>Gunneridae</taxon>
        <taxon>Pentapetalae</taxon>
        <taxon>rosids</taxon>
        <taxon>malvids</taxon>
        <taxon>Malvales</taxon>
        <taxon>Dipterocarpaceae</taxon>
        <taxon>Rubroshorea</taxon>
    </lineage>
</organism>
<dbReference type="EMBL" id="BPVZ01001374">
    <property type="protein sequence ID" value="GKV53429.1"/>
    <property type="molecule type" value="Genomic_DNA"/>
</dbReference>